<protein>
    <recommendedName>
        <fullName evidence="12">Multidrug ABC transporter substrate-binding protein</fullName>
    </recommendedName>
</protein>
<dbReference type="InterPro" id="IPR025857">
    <property type="entry name" value="MacB_PCD"/>
</dbReference>
<dbReference type="PANTHER" id="PTHR30572:SF4">
    <property type="entry name" value="ABC TRANSPORTER PERMEASE YTRF"/>
    <property type="match status" value="1"/>
</dbReference>
<organism evidence="10 11">
    <name type="scientific">Candidatus Magasanikbacteria bacterium CG_4_10_14_0_2_um_filter_37_12</name>
    <dbReference type="NCBI Taxonomy" id="1974637"/>
    <lineage>
        <taxon>Bacteria</taxon>
        <taxon>Candidatus Magasanikiibacteriota</taxon>
    </lineage>
</organism>
<comment type="subcellular location">
    <subcellularLocation>
        <location evidence="1">Cell membrane</location>
        <topology evidence="1">Multi-pass membrane protein</topology>
    </subcellularLocation>
</comment>
<comment type="caution">
    <text evidence="10">The sequence shown here is derived from an EMBL/GenBank/DDBJ whole genome shotgun (WGS) entry which is preliminary data.</text>
</comment>
<dbReference type="Proteomes" id="UP000228568">
    <property type="component" value="Unassembled WGS sequence"/>
</dbReference>
<keyword evidence="4 7" id="KW-1133">Transmembrane helix</keyword>
<reference evidence="11" key="1">
    <citation type="submission" date="2017-09" db="EMBL/GenBank/DDBJ databases">
        <title>Depth-based differentiation of microbial function through sediment-hosted aquifers and enrichment of novel symbionts in the deep terrestrial subsurface.</title>
        <authorList>
            <person name="Probst A.J."/>
            <person name="Ladd B."/>
            <person name="Jarett J.K."/>
            <person name="Geller-Mcgrath D.E."/>
            <person name="Sieber C.M.K."/>
            <person name="Emerson J.B."/>
            <person name="Anantharaman K."/>
            <person name="Thomas B.C."/>
            <person name="Malmstrom R."/>
            <person name="Stieglmeier M."/>
            <person name="Klingl A."/>
            <person name="Woyke T."/>
            <person name="Ryan C.M."/>
            <person name="Banfield J.F."/>
        </authorList>
    </citation>
    <scope>NUCLEOTIDE SEQUENCE [LARGE SCALE GENOMIC DNA]</scope>
</reference>
<dbReference type="Pfam" id="PF12704">
    <property type="entry name" value="MacB_PCD"/>
    <property type="match status" value="1"/>
</dbReference>
<evidence type="ECO:0000256" key="5">
    <source>
        <dbReference type="ARBA" id="ARBA00023136"/>
    </source>
</evidence>
<dbReference type="EMBL" id="PFPK01000043">
    <property type="protein sequence ID" value="PIZ94439.1"/>
    <property type="molecule type" value="Genomic_DNA"/>
</dbReference>
<evidence type="ECO:0000313" key="10">
    <source>
        <dbReference type="EMBL" id="PIZ94439.1"/>
    </source>
</evidence>
<dbReference type="InterPro" id="IPR050250">
    <property type="entry name" value="Macrolide_Exporter_MacB"/>
</dbReference>
<feature type="transmembrane region" description="Helical" evidence="7">
    <location>
        <begin position="51"/>
        <end position="71"/>
    </location>
</feature>
<name>A0A2M7V6X4_9BACT</name>
<feature type="domain" description="MacB-like periplasmic core" evidence="9">
    <location>
        <begin position="47"/>
        <end position="273"/>
    </location>
</feature>
<dbReference type="AlphaFoldDB" id="A0A2M7V6X4"/>
<gene>
    <name evidence="10" type="ORF">COX81_03580</name>
</gene>
<feature type="domain" description="ABC3 transporter permease C-terminal" evidence="8">
    <location>
        <begin position="309"/>
        <end position="427"/>
    </location>
</feature>
<feature type="transmembrane region" description="Helical" evidence="7">
    <location>
        <begin position="354"/>
        <end position="381"/>
    </location>
</feature>
<sequence>MVGGGWKKGRLVSSQSSVTIYAILVYMTILDSYKSAVKNLFVNKRRSFLTMLGLIIGISSVILVMSVGAGAQSLITGQVQRRGTDQIAVLAGASDPEGPPAQALGIVITTLTEDDKDAITNKSNVAHVAYASGYVTGNAVLKWGSVDRNVTYTGANADYQIVEAVTPVKGIFFTEAEAKAREPVMVMGSQIAEEIFDNQEPVGERVKLANKQFLVIGVLAPKESSIFGDTDNSIIIPLRVAQYGLLGIRHVTFIRMKLEGEEYIDQTEEEIRQVLVDRHGEEDFSIRNTAAALDILTTITNALKFFLVSIAAISLFVGGVGIMNIMLIAVQEKTREVGLRKALGARDNDILQQFLIETVVLSMLGGVIGLVIGVFFSFLIAKIVQGLGYQYDFIISFTAVLVSIFITTLIGFVFGVYPARKASRLDPIDALRYE</sequence>
<evidence type="ECO:0000256" key="1">
    <source>
        <dbReference type="ARBA" id="ARBA00004651"/>
    </source>
</evidence>
<evidence type="ECO:0000256" key="7">
    <source>
        <dbReference type="SAM" id="Phobius"/>
    </source>
</evidence>
<dbReference type="InterPro" id="IPR003838">
    <property type="entry name" value="ABC3_permease_C"/>
</dbReference>
<feature type="transmembrane region" description="Helical" evidence="7">
    <location>
        <begin position="393"/>
        <end position="417"/>
    </location>
</feature>
<evidence type="ECO:0000256" key="2">
    <source>
        <dbReference type="ARBA" id="ARBA00022475"/>
    </source>
</evidence>
<feature type="transmembrane region" description="Helical" evidence="7">
    <location>
        <begin position="12"/>
        <end position="30"/>
    </location>
</feature>
<evidence type="ECO:0000256" key="3">
    <source>
        <dbReference type="ARBA" id="ARBA00022692"/>
    </source>
</evidence>
<evidence type="ECO:0008006" key="12">
    <source>
        <dbReference type="Google" id="ProtNLM"/>
    </source>
</evidence>
<evidence type="ECO:0000313" key="11">
    <source>
        <dbReference type="Proteomes" id="UP000228568"/>
    </source>
</evidence>
<keyword evidence="3 7" id="KW-0812">Transmembrane</keyword>
<dbReference type="PANTHER" id="PTHR30572">
    <property type="entry name" value="MEMBRANE COMPONENT OF TRANSPORTER-RELATED"/>
    <property type="match status" value="1"/>
</dbReference>
<dbReference type="GO" id="GO:0022857">
    <property type="term" value="F:transmembrane transporter activity"/>
    <property type="evidence" value="ECO:0007669"/>
    <property type="project" value="TreeGrafter"/>
</dbReference>
<keyword evidence="5 7" id="KW-0472">Membrane</keyword>
<evidence type="ECO:0000259" key="8">
    <source>
        <dbReference type="Pfam" id="PF02687"/>
    </source>
</evidence>
<accession>A0A2M7V6X4</accession>
<comment type="similarity">
    <text evidence="6">Belongs to the ABC-4 integral membrane protein family.</text>
</comment>
<dbReference type="GO" id="GO:0005886">
    <property type="term" value="C:plasma membrane"/>
    <property type="evidence" value="ECO:0007669"/>
    <property type="project" value="UniProtKB-SubCell"/>
</dbReference>
<keyword evidence="2" id="KW-1003">Cell membrane</keyword>
<feature type="transmembrane region" description="Helical" evidence="7">
    <location>
        <begin position="305"/>
        <end position="330"/>
    </location>
</feature>
<proteinExistence type="inferred from homology"/>
<evidence type="ECO:0000256" key="6">
    <source>
        <dbReference type="ARBA" id="ARBA00038076"/>
    </source>
</evidence>
<dbReference type="Pfam" id="PF02687">
    <property type="entry name" value="FtsX"/>
    <property type="match status" value="1"/>
</dbReference>
<evidence type="ECO:0000259" key="9">
    <source>
        <dbReference type="Pfam" id="PF12704"/>
    </source>
</evidence>
<evidence type="ECO:0000256" key="4">
    <source>
        <dbReference type="ARBA" id="ARBA00022989"/>
    </source>
</evidence>